<evidence type="ECO:0000259" key="10">
    <source>
        <dbReference type="PROSITE" id="PS51202"/>
    </source>
</evidence>
<evidence type="ECO:0000256" key="6">
    <source>
        <dbReference type="ARBA" id="ARBA00022989"/>
    </source>
</evidence>
<feature type="transmembrane region" description="Helical" evidence="9">
    <location>
        <begin position="189"/>
        <end position="206"/>
    </location>
</feature>
<dbReference type="Pfam" id="PF02080">
    <property type="entry name" value="TrkA_C"/>
    <property type="match status" value="1"/>
</dbReference>
<evidence type="ECO:0000313" key="12">
    <source>
        <dbReference type="Proteomes" id="UP000239650"/>
    </source>
</evidence>
<keyword evidence="4" id="KW-0050">Antiport</keyword>
<dbReference type="GO" id="GO:0008324">
    <property type="term" value="F:monoatomic cation transmembrane transporter activity"/>
    <property type="evidence" value="ECO:0007669"/>
    <property type="project" value="InterPro"/>
</dbReference>
<dbReference type="GO" id="GO:0015297">
    <property type="term" value="F:antiporter activity"/>
    <property type="evidence" value="ECO:0007669"/>
    <property type="project" value="UniProtKB-KW"/>
</dbReference>
<dbReference type="RefSeq" id="WP_105300130.1">
    <property type="nucleotide sequence ID" value="NZ_OKRC01000006.1"/>
</dbReference>
<dbReference type="InterPro" id="IPR036721">
    <property type="entry name" value="RCK_C_sf"/>
</dbReference>
<evidence type="ECO:0000313" key="11">
    <source>
        <dbReference type="EMBL" id="SPE21437.1"/>
    </source>
</evidence>
<dbReference type="InterPro" id="IPR006037">
    <property type="entry name" value="RCK_C"/>
</dbReference>
<dbReference type="Proteomes" id="UP000239650">
    <property type="component" value="Unassembled WGS sequence"/>
</dbReference>
<dbReference type="PROSITE" id="PS51202">
    <property type="entry name" value="RCK_C"/>
    <property type="match status" value="1"/>
</dbReference>
<feature type="transmembrane region" description="Helical" evidence="9">
    <location>
        <begin position="31"/>
        <end position="50"/>
    </location>
</feature>
<feature type="transmembrane region" description="Helical" evidence="9">
    <location>
        <begin position="304"/>
        <end position="323"/>
    </location>
</feature>
<keyword evidence="7" id="KW-0406">Ion transport</keyword>
<evidence type="ECO:0000256" key="3">
    <source>
        <dbReference type="ARBA" id="ARBA00022448"/>
    </source>
</evidence>
<dbReference type="EMBL" id="OKRC01000006">
    <property type="protein sequence ID" value="SPE21437.1"/>
    <property type="molecule type" value="Genomic_DNA"/>
</dbReference>
<sequence>MTNLALVIVLLAALMTPLLMAKFKMSYLPTAVAEIIVGIILGTSGFHLIVSTPTLTELSTLGVTVLIFLSGMEIDFDLFKKQPTPTDPQLKVQPSPVRLAITSFAFILLISFGLSGLLAWSGLFKDIGLATILFSTIALGVVIAALKEKELLSQPLGQTILLIAVLGEIIPLVALTVYSSLNNPGSKSLWLLSLIFVAAIYLLVRFKGVYHFFARIDKSTTQLDIRLAFFLIITLVSIAEEVGAESILGAFLAGMVMKLLRPREETTDKLTSIGYGFFIPIFFIMTGAKLDLPALLADRKSLSLIPFFFIGFMLSKAATYWVLKRRFKQTNAIAGTFLSATTITLVLPILTVGLNLKTITEQQSGAFTLAAILSCILGPILFNRFYQPTPEDLPRKRVKFIGANIMTIPIAQQLSNGLYTTQLFTDNQGNYEIYHSAADLTLLPDLSEDSLVTSGAFDADIIILGYLNHEQNYRLAQLALDAKVPRIIARFEAKDILDEKYDQLKEQGVEVFNTYEANISLLRSLIETPSTLQIIDNTDAGLFEVTVQNRRFTGLQISNLPFVDQVTISRIYRDQELIMPHGDTQIHLNDHLILTGNKKAVPAIRRQLETRN</sequence>
<feature type="transmembrane region" description="Helical" evidence="9">
    <location>
        <begin position="99"/>
        <end position="121"/>
    </location>
</feature>
<dbReference type="InterPro" id="IPR038770">
    <property type="entry name" value="Na+/solute_symporter_sf"/>
</dbReference>
<reference evidence="11 12" key="1">
    <citation type="submission" date="2018-02" db="EMBL/GenBank/DDBJ databases">
        <authorList>
            <person name="Rodrigo-Torres L."/>
            <person name="Arahal R. D."/>
            <person name="Lucena T."/>
        </authorList>
    </citation>
    <scope>NUCLEOTIDE SEQUENCE [LARGE SCALE GENOMIC DNA]</scope>
    <source>
        <strain evidence="11 12">CECT 9267</strain>
    </source>
</reference>
<keyword evidence="5 9" id="KW-0812">Transmembrane</keyword>
<dbReference type="Pfam" id="PF00999">
    <property type="entry name" value="Na_H_Exchanger"/>
    <property type="match status" value="1"/>
</dbReference>
<dbReference type="PANTHER" id="PTHR43562:SF1">
    <property type="entry name" value="NA(+)_H(+) ANTIPORTER YJBQ-RELATED"/>
    <property type="match status" value="1"/>
</dbReference>
<feature type="transmembrane region" description="Helical" evidence="9">
    <location>
        <begin position="335"/>
        <end position="354"/>
    </location>
</feature>
<organism evidence="11 12">
    <name type="scientific">Latilactobacillus sakei</name>
    <name type="common">Lactobacillus sakei</name>
    <dbReference type="NCBI Taxonomy" id="1599"/>
    <lineage>
        <taxon>Bacteria</taxon>
        <taxon>Bacillati</taxon>
        <taxon>Bacillota</taxon>
        <taxon>Bacilli</taxon>
        <taxon>Lactobacillales</taxon>
        <taxon>Lactobacillaceae</taxon>
        <taxon>Latilactobacillus</taxon>
    </lineage>
</organism>
<feature type="transmembrane region" description="Helical" evidence="9">
    <location>
        <begin position="366"/>
        <end position="386"/>
    </location>
</feature>
<evidence type="ECO:0000256" key="8">
    <source>
        <dbReference type="ARBA" id="ARBA00023136"/>
    </source>
</evidence>
<evidence type="ECO:0000256" key="5">
    <source>
        <dbReference type="ARBA" id="ARBA00022692"/>
    </source>
</evidence>
<feature type="transmembrane region" description="Helical" evidence="9">
    <location>
        <begin position="158"/>
        <end position="177"/>
    </location>
</feature>
<gene>
    <name evidence="11" type="primary">kefC</name>
    <name evidence="11" type="ORF">LAS9267_01321</name>
</gene>
<evidence type="ECO:0000256" key="2">
    <source>
        <dbReference type="ARBA" id="ARBA00005551"/>
    </source>
</evidence>
<comment type="caution">
    <text evidence="11">The sequence shown here is derived from an EMBL/GenBank/DDBJ whole genome shotgun (WGS) entry which is preliminary data.</text>
</comment>
<dbReference type="AlphaFoldDB" id="A0AAE8J5F4"/>
<proteinExistence type="inferred from homology"/>
<keyword evidence="3" id="KW-0813">Transport</keyword>
<feature type="domain" description="RCK C-terminal" evidence="10">
    <location>
        <begin position="529"/>
        <end position="610"/>
    </location>
</feature>
<comment type="subcellular location">
    <subcellularLocation>
        <location evidence="1">Membrane</location>
        <topology evidence="1">Multi-pass membrane protein</topology>
    </subcellularLocation>
</comment>
<feature type="transmembrane region" description="Helical" evidence="9">
    <location>
        <begin position="273"/>
        <end position="292"/>
    </location>
</feature>
<dbReference type="InterPro" id="IPR006153">
    <property type="entry name" value="Cation/H_exchanger_TM"/>
</dbReference>
<evidence type="ECO:0000256" key="1">
    <source>
        <dbReference type="ARBA" id="ARBA00004141"/>
    </source>
</evidence>
<keyword evidence="8 9" id="KW-0472">Membrane</keyword>
<dbReference type="Gene3D" id="3.30.70.1450">
    <property type="entry name" value="Regulator of K+ conductance, C-terminal domain"/>
    <property type="match status" value="1"/>
</dbReference>
<keyword evidence="6 9" id="KW-1133">Transmembrane helix</keyword>
<name>A0AAE8J5F4_LATSK</name>
<dbReference type="SUPFAM" id="SSF116726">
    <property type="entry name" value="TrkA C-terminal domain-like"/>
    <property type="match status" value="1"/>
</dbReference>
<dbReference type="GO" id="GO:0006813">
    <property type="term" value="P:potassium ion transport"/>
    <property type="evidence" value="ECO:0007669"/>
    <property type="project" value="InterPro"/>
</dbReference>
<evidence type="ECO:0000256" key="7">
    <source>
        <dbReference type="ARBA" id="ARBA00023065"/>
    </source>
</evidence>
<dbReference type="GO" id="GO:0016020">
    <property type="term" value="C:membrane"/>
    <property type="evidence" value="ECO:0007669"/>
    <property type="project" value="UniProtKB-SubCell"/>
</dbReference>
<evidence type="ECO:0000256" key="4">
    <source>
        <dbReference type="ARBA" id="ARBA00022449"/>
    </source>
</evidence>
<feature type="transmembrane region" description="Helical" evidence="9">
    <location>
        <begin position="227"/>
        <end position="253"/>
    </location>
</feature>
<feature type="transmembrane region" description="Helical" evidence="9">
    <location>
        <begin position="127"/>
        <end position="146"/>
    </location>
</feature>
<dbReference type="Gene3D" id="1.20.1530.20">
    <property type="match status" value="1"/>
</dbReference>
<comment type="similarity">
    <text evidence="2">Belongs to the monovalent cation:proton antiporter 2 (CPA2) transporter (TC 2.A.37) family.</text>
</comment>
<dbReference type="PANTHER" id="PTHR43562">
    <property type="entry name" value="NAPA-TYPE SODIUM/HYDROGEN ANTIPORTER"/>
    <property type="match status" value="1"/>
</dbReference>
<evidence type="ECO:0000256" key="9">
    <source>
        <dbReference type="SAM" id="Phobius"/>
    </source>
</evidence>
<dbReference type="GO" id="GO:1902600">
    <property type="term" value="P:proton transmembrane transport"/>
    <property type="evidence" value="ECO:0007669"/>
    <property type="project" value="InterPro"/>
</dbReference>
<protein>
    <submittedName>
        <fullName evidence="11">Glutathione-regulated potassium-efflux system protein KefC</fullName>
    </submittedName>
</protein>
<accession>A0AAE8J5F4</accession>